<evidence type="ECO:0000313" key="2">
    <source>
        <dbReference type="Proteomes" id="UP000605986"/>
    </source>
</evidence>
<reference evidence="1" key="1">
    <citation type="submission" date="2020-01" db="EMBL/GenBank/DDBJ databases">
        <title>Identification and distribution of gene clusters putatively required for synthesis of sphingolipid metabolism inhibitors in phylogenetically diverse species of the filamentous fungus Fusarium.</title>
        <authorList>
            <person name="Kim H.-S."/>
            <person name="Busman M."/>
            <person name="Brown D.W."/>
            <person name="Divon H."/>
            <person name="Uhlig S."/>
            <person name="Proctor R.H."/>
        </authorList>
    </citation>
    <scope>NUCLEOTIDE SEQUENCE</scope>
    <source>
        <strain evidence="1">NRRL 53441</strain>
    </source>
</reference>
<dbReference type="Proteomes" id="UP000605986">
    <property type="component" value="Unassembled WGS sequence"/>
</dbReference>
<organism evidence="1 2">
    <name type="scientific">Fusarium austroafricanum</name>
    <dbReference type="NCBI Taxonomy" id="2364996"/>
    <lineage>
        <taxon>Eukaryota</taxon>
        <taxon>Fungi</taxon>
        <taxon>Dikarya</taxon>
        <taxon>Ascomycota</taxon>
        <taxon>Pezizomycotina</taxon>
        <taxon>Sordariomycetes</taxon>
        <taxon>Hypocreomycetidae</taxon>
        <taxon>Hypocreales</taxon>
        <taxon>Nectriaceae</taxon>
        <taxon>Fusarium</taxon>
        <taxon>Fusarium concolor species complex</taxon>
    </lineage>
</organism>
<comment type="caution">
    <text evidence="1">The sequence shown here is derived from an EMBL/GenBank/DDBJ whole genome shotgun (WGS) entry which is preliminary data.</text>
</comment>
<proteinExistence type="predicted"/>
<gene>
    <name evidence="1" type="ORF">F53441_7224</name>
</gene>
<evidence type="ECO:0000313" key="1">
    <source>
        <dbReference type="EMBL" id="KAF4449519.1"/>
    </source>
</evidence>
<dbReference type="EMBL" id="JAADJG010000280">
    <property type="protein sequence ID" value="KAF4449519.1"/>
    <property type="molecule type" value="Genomic_DNA"/>
</dbReference>
<dbReference type="AlphaFoldDB" id="A0A8H4NSG5"/>
<keyword evidence="2" id="KW-1185">Reference proteome</keyword>
<accession>A0A8H4NSG5</accession>
<dbReference type="OrthoDB" id="5101510at2759"/>
<name>A0A8H4NSG5_9HYPO</name>
<sequence>MNIPRNEIHEKYMSDFINKRGAHSFDIYRGWQILEDCKDEGREVHVDELENLGHAAETIVILLSGRHGLTYYENEVLLGFARYITDKTKQLPFLDHVVNIIKASRTLEQLTNFDIDFMEEIEWIHKGLDPQGASEYLNPELVGDNSMQQFDNQLFPFLGDMSQTPSGDFNQNMGINPTGADNIQFTPHTAPFEMPQVTGTNADFECPQISPMVESFLGLFYEEFCGSDSNFDRMAVANEWWEQFDNTA</sequence>
<protein>
    <submittedName>
        <fullName evidence="1">Uncharacterized protein</fullName>
    </submittedName>
</protein>